<keyword evidence="1" id="KW-1133">Transmembrane helix</keyword>
<organism evidence="2 4">
    <name type="scientific">Rhizoclosmatium globosum</name>
    <dbReference type="NCBI Taxonomy" id="329046"/>
    <lineage>
        <taxon>Eukaryota</taxon>
        <taxon>Fungi</taxon>
        <taxon>Fungi incertae sedis</taxon>
        <taxon>Chytridiomycota</taxon>
        <taxon>Chytridiomycota incertae sedis</taxon>
        <taxon>Chytridiomycetes</taxon>
        <taxon>Chytridiales</taxon>
        <taxon>Chytriomycetaceae</taxon>
        <taxon>Rhizoclosmatium</taxon>
    </lineage>
</organism>
<feature type="transmembrane region" description="Helical" evidence="1">
    <location>
        <begin position="51"/>
        <end position="68"/>
    </location>
</feature>
<comment type="caution">
    <text evidence="2">The sequence shown here is derived from an EMBL/GenBank/DDBJ whole genome shotgun (WGS) entry which is preliminary data.</text>
</comment>
<dbReference type="OrthoDB" id="2129817at2759"/>
<gene>
    <name evidence="3" type="ORF">BCR33DRAFT_713058</name>
    <name evidence="2" type="ORF">BCR33DRAFT_723101</name>
</gene>
<reference evidence="2 4" key="1">
    <citation type="submission" date="2016-07" db="EMBL/GenBank/DDBJ databases">
        <title>Pervasive Adenine N6-methylation of Active Genes in Fungi.</title>
        <authorList>
            <consortium name="DOE Joint Genome Institute"/>
            <person name="Mondo S.J."/>
            <person name="Dannebaum R.O."/>
            <person name="Kuo R.C."/>
            <person name="Labutti K."/>
            <person name="Haridas S."/>
            <person name="Kuo A."/>
            <person name="Salamov A."/>
            <person name="Ahrendt S.R."/>
            <person name="Lipzen A."/>
            <person name="Sullivan W."/>
            <person name="Andreopoulos W.B."/>
            <person name="Clum A."/>
            <person name="Lindquist E."/>
            <person name="Daum C."/>
            <person name="Ramamoorthy G.K."/>
            <person name="Gryganskyi A."/>
            <person name="Culley D."/>
            <person name="Magnuson J.K."/>
            <person name="James T.Y."/>
            <person name="O'Malley M.A."/>
            <person name="Stajich J.E."/>
            <person name="Spatafora J.W."/>
            <person name="Visel A."/>
            <person name="Grigoriev I.V."/>
        </authorList>
    </citation>
    <scope>NUCLEOTIDE SEQUENCE [LARGE SCALE GENOMIC DNA]</scope>
    <source>
        <strain evidence="2 4">JEL800</strain>
    </source>
</reference>
<sequence length="110" mass="12314">MGEAVASFSQALDRCSSHALIVGGSAAFWGFTFTFLRVRQRYPDLMKRNKTVAPVLLGISTIVGYSLYKYSHSSCLQRYAAKFPDEAKAWELSKKKEAEEEAKRKAAESQ</sequence>
<evidence type="ECO:0000313" key="4">
    <source>
        <dbReference type="Proteomes" id="UP000193642"/>
    </source>
</evidence>
<dbReference type="EMBL" id="MCGO01000007">
    <property type="protein sequence ID" value="ORY50225.1"/>
    <property type="molecule type" value="Genomic_DNA"/>
</dbReference>
<protein>
    <recommendedName>
        <fullName evidence="5">HIG1 domain-containing protein</fullName>
    </recommendedName>
</protein>
<name>A0A1Y2BH35_9FUNG</name>
<dbReference type="AlphaFoldDB" id="A0A1Y2BH35"/>
<keyword evidence="1" id="KW-0472">Membrane</keyword>
<keyword evidence="4" id="KW-1185">Reference proteome</keyword>
<dbReference type="Proteomes" id="UP000193642">
    <property type="component" value="Unassembled WGS sequence"/>
</dbReference>
<accession>A0A1Y2BH35</accession>
<keyword evidence="1" id="KW-0812">Transmembrane</keyword>
<evidence type="ECO:0008006" key="5">
    <source>
        <dbReference type="Google" id="ProtNLM"/>
    </source>
</evidence>
<evidence type="ECO:0000313" key="3">
    <source>
        <dbReference type="EMBL" id="ORY50225.1"/>
    </source>
</evidence>
<evidence type="ECO:0000256" key="1">
    <source>
        <dbReference type="SAM" id="Phobius"/>
    </source>
</evidence>
<feature type="transmembrane region" description="Helical" evidence="1">
    <location>
        <begin position="20"/>
        <end position="39"/>
    </location>
</feature>
<proteinExistence type="predicted"/>
<dbReference type="EMBL" id="MCGO01000066">
    <property type="protein sequence ID" value="ORY33890.1"/>
    <property type="molecule type" value="Genomic_DNA"/>
</dbReference>
<evidence type="ECO:0000313" key="2">
    <source>
        <dbReference type="EMBL" id="ORY33890.1"/>
    </source>
</evidence>